<proteinExistence type="predicted"/>
<name>A0A6J7PFG6_9ZZZZ</name>
<evidence type="ECO:0000313" key="1">
    <source>
        <dbReference type="EMBL" id="CAB4805834.1"/>
    </source>
</evidence>
<dbReference type="EMBL" id="CAFBON010000200">
    <property type="protein sequence ID" value="CAB5000604.1"/>
    <property type="molecule type" value="Genomic_DNA"/>
</dbReference>
<dbReference type="AlphaFoldDB" id="A0A6J7PFG6"/>
<organism evidence="2">
    <name type="scientific">freshwater metagenome</name>
    <dbReference type="NCBI Taxonomy" id="449393"/>
    <lineage>
        <taxon>unclassified sequences</taxon>
        <taxon>metagenomes</taxon>
        <taxon>ecological metagenomes</taxon>
    </lineage>
</organism>
<gene>
    <name evidence="1" type="ORF">UFOPK3001_01244</name>
    <name evidence="2" type="ORF">UFOPK3954_01717</name>
</gene>
<accession>A0A6J7PFG6</accession>
<dbReference type="EMBL" id="CAFAAJ010000071">
    <property type="protein sequence ID" value="CAB4805834.1"/>
    <property type="molecule type" value="Genomic_DNA"/>
</dbReference>
<evidence type="ECO:0000313" key="2">
    <source>
        <dbReference type="EMBL" id="CAB5000604.1"/>
    </source>
</evidence>
<sequence length="129" mass="13622">MGGGRGGNYGTGAGSAKAQLQATFRRVAEAFPLSKSGKFGSASKVSGVRLITSNDPAATAERFFRLASKDATRVHIVRDGVTRASFGDGSHVIWRPRSHSDGSPVVELNLVTRVSGLSGHQKIHFVKES</sequence>
<reference evidence="2" key="1">
    <citation type="submission" date="2020-05" db="EMBL/GenBank/DDBJ databases">
        <authorList>
            <person name="Chiriac C."/>
            <person name="Salcher M."/>
            <person name="Ghai R."/>
            <person name="Kavagutti S V."/>
        </authorList>
    </citation>
    <scope>NUCLEOTIDE SEQUENCE</scope>
</reference>
<protein>
    <submittedName>
        <fullName evidence="2">Unannotated protein</fullName>
    </submittedName>
</protein>